<dbReference type="PANTHER" id="PTHR19229">
    <property type="entry name" value="ATP-BINDING CASSETTE TRANSPORTER SUBFAMILY A ABCA"/>
    <property type="match status" value="1"/>
</dbReference>
<keyword evidence="4 11" id="KW-0067">ATP-binding</keyword>
<feature type="transmembrane region" description="Helical" evidence="8">
    <location>
        <begin position="683"/>
        <end position="704"/>
    </location>
</feature>
<evidence type="ECO:0000256" key="4">
    <source>
        <dbReference type="ARBA" id="ARBA00022840"/>
    </source>
</evidence>
<keyword evidence="6 8" id="KW-0472">Membrane</keyword>
<accession>A0A6I8VIV9</accession>
<feature type="transmembrane region" description="Helical" evidence="8">
    <location>
        <begin position="1448"/>
        <end position="1473"/>
    </location>
</feature>
<evidence type="ECO:0000256" key="6">
    <source>
        <dbReference type="ARBA" id="ARBA00023136"/>
    </source>
</evidence>
<dbReference type="InterPro" id="IPR003439">
    <property type="entry name" value="ABC_transporter-like_ATP-bd"/>
</dbReference>
<dbReference type="InterPro" id="IPR003593">
    <property type="entry name" value="AAA+_ATPase"/>
</dbReference>
<evidence type="ECO:0000313" key="10">
    <source>
        <dbReference type="Proteomes" id="UP000001819"/>
    </source>
</evidence>
<evidence type="ECO:0000313" key="12">
    <source>
        <dbReference type="RefSeq" id="XP_015042272.2"/>
    </source>
</evidence>
<dbReference type="Pfam" id="PF00005">
    <property type="entry name" value="ABC_tran"/>
    <property type="match status" value="2"/>
</dbReference>
<dbReference type="RefSeq" id="XP_015042272.2">
    <property type="nucleotide sequence ID" value="XM_015186786.2"/>
</dbReference>
<feature type="region of interest" description="Disordered" evidence="7">
    <location>
        <begin position="222"/>
        <end position="249"/>
    </location>
</feature>
<dbReference type="SUPFAM" id="SSF52540">
    <property type="entry name" value="P-loop containing nucleoside triphosphate hydrolases"/>
    <property type="match status" value="2"/>
</dbReference>
<dbReference type="GO" id="GO:0140359">
    <property type="term" value="F:ABC-type transporter activity"/>
    <property type="evidence" value="ECO:0007669"/>
    <property type="project" value="InterPro"/>
</dbReference>
<keyword evidence="3" id="KW-0547">Nucleotide-binding</keyword>
<dbReference type="InterPro" id="IPR013525">
    <property type="entry name" value="ABC2_TM"/>
</dbReference>
<protein>
    <submittedName>
        <fullName evidence="11 12">ATP-binding cassette sub-family A member 7 isoform X1</fullName>
    </submittedName>
</protein>
<feature type="region of interest" description="Disordered" evidence="7">
    <location>
        <begin position="487"/>
        <end position="548"/>
    </location>
</feature>
<dbReference type="SMART" id="SM00382">
    <property type="entry name" value="AAA"/>
    <property type="match status" value="2"/>
</dbReference>
<feature type="transmembrane region" description="Helical" evidence="8">
    <location>
        <begin position="642"/>
        <end position="662"/>
    </location>
</feature>
<feature type="transmembrane region" description="Helical" evidence="8">
    <location>
        <begin position="821"/>
        <end position="841"/>
    </location>
</feature>
<feature type="domain" description="ABC transporter" evidence="9">
    <location>
        <begin position="1670"/>
        <end position="1888"/>
    </location>
</feature>
<evidence type="ECO:0000256" key="1">
    <source>
        <dbReference type="ARBA" id="ARBA00004141"/>
    </source>
</evidence>
<feature type="transmembrane region" description="Helical" evidence="8">
    <location>
        <begin position="1407"/>
        <end position="1427"/>
    </location>
</feature>
<keyword evidence="5 8" id="KW-1133">Transmembrane helix</keyword>
<dbReference type="Pfam" id="PF12698">
    <property type="entry name" value="ABC2_membrane_3"/>
    <property type="match status" value="1"/>
</dbReference>
<comment type="subcellular location">
    <subcellularLocation>
        <location evidence="1">Membrane</location>
        <topology evidence="1">Multi-pass membrane protein</topology>
    </subcellularLocation>
</comment>
<dbReference type="Proteomes" id="UP000001819">
    <property type="component" value="Chromosome X"/>
</dbReference>
<reference evidence="11 12" key="1">
    <citation type="submission" date="2025-04" db="UniProtKB">
        <authorList>
            <consortium name="RefSeq"/>
        </authorList>
    </citation>
    <scope>IDENTIFICATION</scope>
    <source>
        <strain evidence="11 12">MV-25-SWS-2005</strain>
        <tissue evidence="11 12">Whole body</tissue>
    </source>
</reference>
<gene>
    <name evidence="11 12 13" type="primary">ldd</name>
</gene>
<evidence type="ECO:0000256" key="3">
    <source>
        <dbReference type="ARBA" id="ARBA00022741"/>
    </source>
</evidence>
<dbReference type="RefSeq" id="XP_015042273.2">
    <property type="nucleotide sequence ID" value="XM_015186787.2"/>
</dbReference>
<keyword evidence="2 8" id="KW-0812">Transmembrane</keyword>
<feature type="transmembrane region" description="Helical" evidence="8">
    <location>
        <begin position="1515"/>
        <end position="1541"/>
    </location>
</feature>
<dbReference type="GO" id="GO:0005319">
    <property type="term" value="F:lipid transporter activity"/>
    <property type="evidence" value="ECO:0007669"/>
    <property type="project" value="TreeGrafter"/>
</dbReference>
<feature type="transmembrane region" description="Helical" evidence="8">
    <location>
        <begin position="1485"/>
        <end position="1503"/>
    </location>
</feature>
<evidence type="ECO:0000256" key="2">
    <source>
        <dbReference type="ARBA" id="ARBA00022692"/>
    </source>
</evidence>
<dbReference type="Gene3D" id="3.40.50.300">
    <property type="entry name" value="P-loop containing nucleotide triphosphate hydrolases"/>
    <property type="match status" value="2"/>
</dbReference>
<evidence type="ECO:0000259" key="9">
    <source>
        <dbReference type="PROSITE" id="PS50893"/>
    </source>
</evidence>
<evidence type="ECO:0000256" key="7">
    <source>
        <dbReference type="SAM" id="MobiDB-lite"/>
    </source>
</evidence>
<feature type="transmembrane region" description="Helical" evidence="8">
    <location>
        <begin position="26"/>
        <end position="45"/>
    </location>
</feature>
<evidence type="ECO:0000313" key="13">
    <source>
        <dbReference type="RefSeq" id="XP_015042273.2"/>
    </source>
</evidence>
<feature type="compositionally biased region" description="Polar residues" evidence="7">
    <location>
        <begin position="523"/>
        <end position="544"/>
    </location>
</feature>
<proteinExistence type="predicted"/>
<feature type="region of interest" description="Disordered" evidence="7">
    <location>
        <begin position="1978"/>
        <end position="1998"/>
    </location>
</feature>
<sequence length="2017" mass="225427">MRMYFNTREIRALLRKDLLVRWRQKVLSLTLLLWPVLIFMLLYLIRMKYGSEEIAACQYPTRLLPTKNQMVPSAFSYICSIENKCLPSEPYEEYSRWKGAPLHSVIDVVNAFVTDDKLHTAVVELAEKANFVSAVTALITSDHLEIIRTNITEIISLVPEIERMMNYSFDVKHLFSNRETFVKLGTLLCGHPFPSTESIPLVNDILYSEDFSEVNDVELDAMPSEYQGRRRRRSRDRSKSRRQSSGTDWKPTKYCKRLYLDVTSTNQGKLTWNTIKPIIQGKILYTPSNTLTESVVKFSNATFEELDKLKQLSQAAGTILTKLHTNATFQLAFDNLLKLARSPLVKSVVGDDFDIVAIERVFQFIRTNQLIYDIITTVSDLMECVSADRFVAVDSVEELQQQAYELNQKRMFLAALNFESVGTKEVVYRLHMDTDNTQPTFENRNRFWFPGPADSMVIDMKYHRGFVQLKQMVDLGIVKHKRDEAGFMEEEPATRSPGSLFSIKAVNDDDDDDDDDVDFDLSIENTSTEANTAPIQDPETTTAAPSRMDLETTTFNPEFLLSLDDVQGGDGDGDGSGDGDVLTRSKRQGLLDLLSGLGGAGGGSKKPKFEVDNMQFYTKQFPYPSFVNDEFKRGLYLSQAVQLAYCLGLVVAVAICVRERIWMRESRNSMLMRSMGLRAHSELVAWALMSLMELCLIFAIVSLVLYSGGILSYTNWFFMMFYCLSFGACLVSFCYMCSNFFTSANIGAVATSLLFFISLCPFIIVLMFDAKLSLFESFLVDLSFTTAFAKGWGELMRMELQQQGLTWGHLIHLGPARSECAMALLMFLLDFMLYAAIGYAYQRWKKTEYSFVRAMSSHLDDKLGASLLNVTKLYGSQCAVSNLNLDFARNQVSCLLGRNGAGKSTLIKLLTGQIRPTGGKVLLRAGEHNVGVCWQDNILIPKLTAREHLQLYAHIKMPSDGSAEVELETEVSRTLKSLNFGQHEDYPSWQLSGGYRRRLCVAIAFIASPSVVILDEPCNGVDAKARKDIWNLIEQLRQGRAVIFATHFLDEAKYLSDSLVIMRNGRIIAQHSRDSLQHLCTANYSVKMRCADAPVAAHIAARGKQLLTNSQVLPATENEPHSLTISASYAENLTPAAVQFLELLQQQESLGAIAELELSSSSSLEQEFEQLNRSEEQPRGGASAAAAAEGGGGGGGIVAGPADVSEDPPSSCVQMRLLFGKRLRHLARNYRLLLYVLLLPAVFELCAMWFVSYRLEDDFDTVLPLTRALYPHSVQLLSGERLTPFTEQLYPGLRSSCDVNDGNGNFSECREFSDSSLAYDWVLTTLDEYRERRYGGYAVNGSGATVWYNNKGYHAMMAWLNDLNSELLRTSLNDSEYGILTRNEPWKLGFAELSTSSLLRQAGDSCMVFILLIAFGLVVAANAVYLVNERISGEKLQQRLCGVSAVTYWLVAFIWDYFIMVLALVVCLGIVLVFSMPVFVARQQLIGIIGLSLMFSFACIPAVHVAEKLFSDSSIAIVSIFCANIIIPLITMGIILILGVVGEGSAWDSWRHGLNEAFLVFPQHALGDGLLELCKNYMVALIFRRYDIDSYKHPLASDLLQRHFIALALVGLSGLVLNVLIECHLLQRLWKRLERLLDWHYRRELQKLQQLKIVSLQSIFKSCVEAGEALRAENLWVAYNRGRYAVRQVNFGVKRGECFGLLGKNGAGKSTIFKVLTGQLEPNVGHIHFDQPGISYCPQSNPLDPLLTVRECILFYGRLRGIRHLDLLLARVLNTYELRSYRDVQVRNLSGGNRRKLTVAATCCGHTPTVLMDEPTSDLDPVTREFVYSTIEQLLAARRAIVLTSHSVSEIEHLCQRVAVLKAGQVVASSSPARLKAEHGGYYGISCFCPPAQQALLAKMLPERLPGACDLQHYAHSLRFLVKVRSGGDTSSSAASGLPLPLLSELFAALRDMSVGISRFSVNRCRFETVFEKVLDSSEKTSSNGLQEDDGLPSKSPAVGGSLATGYIHCGYEETTT</sequence>
<evidence type="ECO:0000313" key="11">
    <source>
        <dbReference type="RefSeq" id="XP_015042271.2"/>
    </source>
</evidence>
<feature type="transmembrane region" description="Helical" evidence="8">
    <location>
        <begin position="748"/>
        <end position="768"/>
    </location>
</feature>
<feature type="transmembrane region" description="Helical" evidence="8">
    <location>
        <begin position="1604"/>
        <end position="1626"/>
    </location>
</feature>
<keyword evidence="10" id="KW-1185">Reference proteome</keyword>
<dbReference type="PANTHER" id="PTHR19229:SF241">
    <property type="entry name" value="ABC TRANSPORTER DOMAIN-CONTAINING PROTEIN"/>
    <property type="match status" value="1"/>
</dbReference>
<feature type="transmembrane region" description="Helical" evidence="8">
    <location>
        <begin position="1232"/>
        <end position="1251"/>
    </location>
</feature>
<name>A0A6I8VIV9_DROPS</name>
<feature type="domain" description="ABC transporter" evidence="9">
    <location>
        <begin position="865"/>
        <end position="1089"/>
    </location>
</feature>
<dbReference type="PROSITE" id="PS50893">
    <property type="entry name" value="ABC_TRANSPORTER_2"/>
    <property type="match status" value="2"/>
</dbReference>
<dbReference type="GO" id="GO:0016020">
    <property type="term" value="C:membrane"/>
    <property type="evidence" value="ECO:0007669"/>
    <property type="project" value="UniProtKB-SubCell"/>
</dbReference>
<feature type="compositionally biased region" description="Basic residues" evidence="7">
    <location>
        <begin position="229"/>
        <end position="242"/>
    </location>
</feature>
<evidence type="ECO:0000256" key="5">
    <source>
        <dbReference type="ARBA" id="ARBA00022989"/>
    </source>
</evidence>
<dbReference type="FunFam" id="3.40.50.300:FF:001253">
    <property type="entry name" value="ATP-binding cassette protein subfamily A, member 10"/>
    <property type="match status" value="1"/>
</dbReference>
<dbReference type="CDD" id="cd03263">
    <property type="entry name" value="ABC_subfamily_A"/>
    <property type="match status" value="2"/>
</dbReference>
<feature type="compositionally biased region" description="Acidic residues" evidence="7">
    <location>
        <begin position="508"/>
        <end position="521"/>
    </location>
</feature>
<organism evidence="10 12">
    <name type="scientific">Drosophila pseudoobscura pseudoobscura</name>
    <name type="common">Fruit fly</name>
    <dbReference type="NCBI Taxonomy" id="46245"/>
    <lineage>
        <taxon>Eukaryota</taxon>
        <taxon>Metazoa</taxon>
        <taxon>Ecdysozoa</taxon>
        <taxon>Arthropoda</taxon>
        <taxon>Hexapoda</taxon>
        <taxon>Insecta</taxon>
        <taxon>Pterygota</taxon>
        <taxon>Neoptera</taxon>
        <taxon>Endopterygota</taxon>
        <taxon>Diptera</taxon>
        <taxon>Brachycera</taxon>
        <taxon>Muscomorpha</taxon>
        <taxon>Ephydroidea</taxon>
        <taxon>Drosophilidae</taxon>
        <taxon>Drosophila</taxon>
        <taxon>Sophophora</taxon>
    </lineage>
</organism>
<dbReference type="GO" id="GO:0016887">
    <property type="term" value="F:ATP hydrolysis activity"/>
    <property type="evidence" value="ECO:0007669"/>
    <property type="project" value="InterPro"/>
</dbReference>
<dbReference type="RefSeq" id="XP_015042271.2">
    <property type="nucleotide sequence ID" value="XM_015186785.2"/>
</dbReference>
<dbReference type="GO" id="GO:0005524">
    <property type="term" value="F:ATP binding"/>
    <property type="evidence" value="ECO:0007669"/>
    <property type="project" value="UniProtKB-KW"/>
</dbReference>
<evidence type="ECO:0000256" key="8">
    <source>
        <dbReference type="SAM" id="Phobius"/>
    </source>
</evidence>
<dbReference type="InterPro" id="IPR027417">
    <property type="entry name" value="P-loop_NTPase"/>
</dbReference>
<dbReference type="FunFam" id="3.40.50.300:FF:001574">
    <property type="entry name" value="Uncharacterized protein, isoform C"/>
    <property type="match status" value="1"/>
</dbReference>
<feature type="transmembrane region" description="Helical" evidence="8">
    <location>
        <begin position="716"/>
        <end position="736"/>
    </location>
</feature>
<dbReference type="ExpressionAtlas" id="A0A6I8VIV9">
    <property type="expression patterns" value="baseline"/>
</dbReference>
<dbReference type="InterPro" id="IPR026082">
    <property type="entry name" value="ABCA"/>
</dbReference>
<feature type="region of interest" description="Disordered" evidence="7">
    <location>
        <begin position="1167"/>
        <end position="1191"/>
    </location>
</feature>